<feature type="domain" description="Right handed beta helix" evidence="1">
    <location>
        <begin position="497"/>
        <end position="615"/>
    </location>
</feature>
<dbReference type="RefSeq" id="WP_209977250.1">
    <property type="nucleotide sequence ID" value="NZ_JAGGLB010000034.1"/>
</dbReference>
<name>A0ABS4J6K4_9BACL</name>
<proteinExistence type="predicted"/>
<comment type="caution">
    <text evidence="2">The sequence shown here is derived from an EMBL/GenBank/DDBJ whole genome shotgun (WGS) entry which is preliminary data.</text>
</comment>
<dbReference type="EMBL" id="JAGGLB010000034">
    <property type="protein sequence ID" value="MBP1995447.1"/>
    <property type="molecule type" value="Genomic_DNA"/>
</dbReference>
<dbReference type="SUPFAM" id="SSF51126">
    <property type="entry name" value="Pectin lyase-like"/>
    <property type="match status" value="1"/>
</dbReference>
<evidence type="ECO:0000259" key="1">
    <source>
        <dbReference type="Pfam" id="PF13229"/>
    </source>
</evidence>
<evidence type="ECO:0000313" key="2">
    <source>
        <dbReference type="EMBL" id="MBP1995447.1"/>
    </source>
</evidence>
<dbReference type="InterPro" id="IPR006626">
    <property type="entry name" value="PbH1"/>
</dbReference>
<protein>
    <recommendedName>
        <fullName evidence="1">Right handed beta helix domain-containing protein</fullName>
    </recommendedName>
</protein>
<gene>
    <name evidence="2" type="ORF">J2Z66_007089</name>
</gene>
<dbReference type="InterPro" id="IPR011050">
    <property type="entry name" value="Pectin_lyase_fold/virulence"/>
</dbReference>
<keyword evidence="3" id="KW-1185">Reference proteome</keyword>
<organism evidence="2 3">
    <name type="scientific">Paenibacillus eucommiae</name>
    <dbReference type="NCBI Taxonomy" id="1355755"/>
    <lineage>
        <taxon>Bacteria</taxon>
        <taxon>Bacillati</taxon>
        <taxon>Bacillota</taxon>
        <taxon>Bacilli</taxon>
        <taxon>Bacillales</taxon>
        <taxon>Paenibacillaceae</taxon>
        <taxon>Paenibacillus</taxon>
    </lineage>
</organism>
<accession>A0ABS4J6K4</accession>
<dbReference type="InterPro" id="IPR012334">
    <property type="entry name" value="Pectin_lyas_fold"/>
</dbReference>
<dbReference type="Pfam" id="PF13229">
    <property type="entry name" value="Beta_helix"/>
    <property type="match status" value="1"/>
</dbReference>
<dbReference type="SMART" id="SM00710">
    <property type="entry name" value="PbH1"/>
    <property type="match status" value="6"/>
</dbReference>
<reference evidence="2 3" key="1">
    <citation type="submission" date="2021-03" db="EMBL/GenBank/DDBJ databases">
        <title>Genomic Encyclopedia of Type Strains, Phase IV (KMG-IV): sequencing the most valuable type-strain genomes for metagenomic binning, comparative biology and taxonomic classification.</title>
        <authorList>
            <person name="Goeker M."/>
        </authorList>
    </citation>
    <scope>NUCLEOTIDE SEQUENCE [LARGE SCALE GENOMIC DNA]</scope>
    <source>
        <strain evidence="2 3">DSM 26048</strain>
    </source>
</reference>
<dbReference type="Gene3D" id="2.160.20.10">
    <property type="entry name" value="Single-stranded right-handed beta-helix, Pectin lyase-like"/>
    <property type="match status" value="2"/>
</dbReference>
<dbReference type="InterPro" id="IPR039448">
    <property type="entry name" value="Beta_helix"/>
</dbReference>
<sequence>MKGRIEKLKRTIDNKEIFPITISDAVYVSPEKQLRTKLAEIDAAIIAGGGSSGVDKLNDLTDVDLSVTPMDKQVLLFDQAIAKWRAGTPQSVGVAATSLDELSDVTIGSPGTDDVLTFGSDGQWKAKALPTGVGGASSPTLTYVIENSRWGIVTGVATPPYVTADYIKGDLNLLGIHNAINWAADNGYNYIVLPRGSYMFCYSGRSIEITKSNITIDFNLASAKVIYDSDNKNPFDSKVDGTDYYNYPGPRSGGPGFIIKMLGVTDTHIKNLIMVGDKMDRSFANNGELANEHTYGIMISKGSSYCTVKNCKISSFMGDQITMDSVSDYSMVEFGLGLTVNGIDRATGALIPAAGSTLTTQMFNLPTAGYNVFSVGGQGFTRQTSLFTKEFGVYYYKADNTYLGCYENKKIYTPVQIPSEAKKFRFLFYNETNVNKNMQWTLKFGLAPHHNTIENCELFNIHRGGVTLGGDYNVIQNCVFHDATGVLDRKPGFNDPTRYGINQEDSYGDSCTVRNNLFYNMFTGVLIGCFTVHIHGNYFYNCTSNAINLYSLQNAIVKDNYIYRCATGIGLMSAHLPNANVLIQGNYISNTNNAGNFNGNDSSYHLILRDNMFVDVNNISYEASDDFICERNRFQWSTYFVGVPTLTFDRVQDCAFEAKGIQRDITFKFKEIDNSSVINLKVNLSSRSNTTKGTVQFRKTVFKNSAVNNHIFSNKTRTAIYKDCKFIDTILKYGNINTPTDSAITKVIDSNFYISTLTYLFQAEHNTGFGRTDIERCNIYISNSNFLYLLSFIQQNAHSATLGITNSKVEYTGTGRLNLSYYDNSRKVGLLDFISAHNEFVNINLPSEEAGIYVGYDPQVEGFSEPSSGAWSKPQVYGNANVQAGGYLGWVCIKSGIANKIGWTASTVKTVGSQINVDSNVYQVTIGGTTGSVAPTWTTTQGSIVVDDGVTWTRVGDLAVFKSYGLISE</sequence>
<dbReference type="Proteomes" id="UP001519287">
    <property type="component" value="Unassembled WGS sequence"/>
</dbReference>
<evidence type="ECO:0000313" key="3">
    <source>
        <dbReference type="Proteomes" id="UP001519287"/>
    </source>
</evidence>